<dbReference type="InterPro" id="IPR018060">
    <property type="entry name" value="HTH_AraC"/>
</dbReference>
<dbReference type="SUPFAM" id="SSF52172">
    <property type="entry name" value="CheY-like"/>
    <property type="match status" value="1"/>
</dbReference>
<dbReference type="Gene3D" id="2.130.10.10">
    <property type="entry name" value="YVTN repeat-like/Quinoprotein amine dehydrogenase"/>
    <property type="match status" value="2"/>
</dbReference>
<keyword evidence="4" id="KW-0805">Transcription regulation</keyword>
<keyword evidence="3 7" id="KW-0597">Phosphoprotein</keyword>
<dbReference type="Gene3D" id="3.40.50.2300">
    <property type="match status" value="1"/>
</dbReference>
<dbReference type="Gene3D" id="1.10.287.130">
    <property type="match status" value="1"/>
</dbReference>
<dbReference type="EC" id="2.7.13.3" evidence="2"/>
<dbReference type="InterPro" id="IPR001789">
    <property type="entry name" value="Sig_transdc_resp-reg_receiver"/>
</dbReference>
<evidence type="ECO:0000256" key="2">
    <source>
        <dbReference type="ARBA" id="ARBA00012438"/>
    </source>
</evidence>
<dbReference type="PRINTS" id="PR00344">
    <property type="entry name" value="BCTRLSENSOR"/>
</dbReference>
<reference evidence="11 12" key="1">
    <citation type="submission" date="2019-09" db="EMBL/GenBank/DDBJ databases">
        <title>Genome Sequence of Larkinella sp MA1.</title>
        <authorList>
            <person name="Srinivasan S."/>
        </authorList>
    </citation>
    <scope>NUCLEOTIDE SEQUENCE [LARGE SCALE GENOMIC DNA]</scope>
    <source>
        <strain evidence="11 12">MA1</strain>
    </source>
</reference>
<dbReference type="InterPro" id="IPR003594">
    <property type="entry name" value="HATPase_dom"/>
</dbReference>
<comment type="catalytic activity">
    <reaction evidence="1">
        <text>ATP + protein L-histidine = ADP + protein N-phospho-L-histidine.</text>
        <dbReference type="EC" id="2.7.13.3"/>
    </reaction>
</comment>
<dbReference type="CDD" id="cd00082">
    <property type="entry name" value="HisKA"/>
    <property type="match status" value="1"/>
</dbReference>
<dbReference type="Pfam" id="PF07495">
    <property type="entry name" value="Y_Y_Y"/>
    <property type="match status" value="1"/>
</dbReference>
<dbReference type="InterPro" id="IPR011110">
    <property type="entry name" value="Reg_prop"/>
</dbReference>
<protein>
    <recommendedName>
        <fullName evidence="2">histidine kinase</fullName>
        <ecNumber evidence="2">2.7.13.3</ecNumber>
    </recommendedName>
</protein>
<dbReference type="CDD" id="cd17574">
    <property type="entry name" value="REC_OmpR"/>
    <property type="match status" value="1"/>
</dbReference>
<dbReference type="Pfam" id="PF00512">
    <property type="entry name" value="HisKA"/>
    <property type="match status" value="1"/>
</dbReference>
<dbReference type="SMART" id="SM00388">
    <property type="entry name" value="HisKA"/>
    <property type="match status" value="1"/>
</dbReference>
<dbReference type="Pfam" id="PF07494">
    <property type="entry name" value="Reg_prop"/>
    <property type="match status" value="9"/>
</dbReference>
<evidence type="ECO:0000256" key="1">
    <source>
        <dbReference type="ARBA" id="ARBA00000085"/>
    </source>
</evidence>
<keyword evidence="6" id="KW-0804">Transcription</keyword>
<dbReference type="Gene3D" id="1.10.10.60">
    <property type="entry name" value="Homeodomain-like"/>
    <property type="match status" value="1"/>
</dbReference>
<evidence type="ECO:0000259" key="9">
    <source>
        <dbReference type="PROSITE" id="PS50109"/>
    </source>
</evidence>
<proteinExistence type="predicted"/>
<dbReference type="SMART" id="SM00448">
    <property type="entry name" value="REC"/>
    <property type="match status" value="1"/>
</dbReference>
<dbReference type="InterPro" id="IPR009057">
    <property type="entry name" value="Homeodomain-like_sf"/>
</dbReference>
<feature type="domain" description="HTH araC/xylS-type" evidence="8">
    <location>
        <begin position="1271"/>
        <end position="1370"/>
    </location>
</feature>
<dbReference type="GO" id="GO:0000155">
    <property type="term" value="F:phosphorelay sensor kinase activity"/>
    <property type="evidence" value="ECO:0007669"/>
    <property type="project" value="InterPro"/>
</dbReference>
<feature type="modified residue" description="4-aspartylphosphate" evidence="7">
    <location>
        <position position="1172"/>
    </location>
</feature>
<dbReference type="PROSITE" id="PS01124">
    <property type="entry name" value="HTH_ARAC_FAMILY_2"/>
    <property type="match status" value="1"/>
</dbReference>
<sequence length="1379" mass="155560">MTHHKLRARFWLGVLYPFLLIPAAIGQTFSHLSVEEGLSQSSVYAIAQDPSGFMWFGTRDGLNRYDSRRVVVYKNQNGNPHSLASNTINSLLVDKKGRLWVGTTKGLCLFRPDQGDFQRFSFNDSQDSTIISLAEDRRGNLWVATFHGLYRLQADQSRQFEPLANLTENRRELKNRQVRTLFEDRNRNLWVGTSGGLVQLRPMPSGKFQLTHHFLESTDAVYHNAFNSINAMAEDQTGRLWLGTERHGIALFDRPSKRVISWNTAPGLDLSTQTIRTIQADGKSNFWVGTMSGLHIVAQDGGRFRTLTNQPADPGSLSDNSVRSIFRDRDGSVWVGSYYGGVDLYSPLARQFGSYRPISREGGMPFKIAGPMLPANASNQLWLGTEDRGLFLLNADKTVARHYVHNPKNNQSLSNDKVKCLLADGPNGLWIGTLQGLNYLDLRRQTITRYLHEPNNPRSLPNDRIYDLKRDAEGTLWIVTNLGGLCRFEPETHSFVQLGHRADRPHSLSSNNAMSLLIDSRQQVWVGTTNGLNRKVPGRDAFVRFVHRDTDSTSISSSHITCFLEDRQHRLWIGTRDGGLNRMLPDNRSFRHYTMARGLPSNTVFGIREDQQGRLWISTDNGLAQLDPDQSKIISYNKHDGLVCKEFTSNSTHRDANGYFYFGGYDGIIYFHPDSIRRNTAPPRLAFTQLRLFNEPVTSLSSAGIDYQQGLTFTHQQNVFSLDFAAFNYINSFKNRYAYRLKGFDKGWNYVNEPRAMYMNLAPGAYVLQVKGANNDGIWNPQPLELSITVLPPIWKTVWAYILYALIFVGLLGLWSRFNRNRLRLAHELEVEQIEKAQQQALHQTKLNFFTEIAHEIRTPLTLVMGPLEVLTAHRTDDSFLQKQLAVMRGSTDRLLRLLNQLLDFRKHETGHVQLQKRQTDLVVFLERITDSFLEHARSRQVVLLTESEVTALPVWIDAGEMEKVIYNLLLNAFKFTPAGGTISVRLQQDFGASDAANRAVITVEDTGSGIPANELDPIFNPFYQVNRSKTRDSGFGLGLALSKCIVDQHQGQITVESREQVWQTAGFTRFTITLPVGLPGLFEPVPADSPAEPDFQVLRPAALIVAQESAKELEAVSFSGKKLVLVVEDQDDIRAYIRDLLADTAQVIEAADGLTAWEKASQVLPDLIITDVAMPVMDGFALTHRIKSDPRTSHIPVIMLTAKGTTDDQLVGLQTGADDYVTKPFHPVLLQARVRNLLLLREQLRAKYHRIVTLQPQAQQLDHPDDKFLNQLMTVLDAHLSDADFNVTSLVGEMGMSRPVLFRKVKMLTGLSVIDLLRTTRLKKAENLLKQKKASVSEIAFAVGFSDPRYFSRAFRAQFGVTPTEYSNQIGESVEVKV</sequence>
<dbReference type="SUPFAM" id="SSF63829">
    <property type="entry name" value="Calcium-dependent phosphotriesterase"/>
    <property type="match status" value="3"/>
</dbReference>
<gene>
    <name evidence="11" type="ORF">F0P93_21495</name>
</gene>
<feature type="domain" description="Response regulatory" evidence="10">
    <location>
        <begin position="1124"/>
        <end position="1239"/>
    </location>
</feature>
<dbReference type="RefSeq" id="WP_150879749.1">
    <property type="nucleotide sequence ID" value="NZ_VTWS01000005.1"/>
</dbReference>
<dbReference type="GO" id="GO:0003700">
    <property type="term" value="F:DNA-binding transcription factor activity"/>
    <property type="evidence" value="ECO:0007669"/>
    <property type="project" value="InterPro"/>
</dbReference>
<dbReference type="SUPFAM" id="SSF47384">
    <property type="entry name" value="Homodimeric domain of signal transducing histidine kinase"/>
    <property type="match status" value="1"/>
</dbReference>
<dbReference type="SUPFAM" id="SSF55874">
    <property type="entry name" value="ATPase domain of HSP90 chaperone/DNA topoisomerase II/histidine kinase"/>
    <property type="match status" value="1"/>
</dbReference>
<accession>A0A5N1JBZ9</accession>
<evidence type="ECO:0000256" key="7">
    <source>
        <dbReference type="PROSITE-ProRule" id="PRU00169"/>
    </source>
</evidence>
<evidence type="ECO:0000313" key="12">
    <source>
        <dbReference type="Proteomes" id="UP000326344"/>
    </source>
</evidence>
<dbReference type="Gene3D" id="2.60.40.10">
    <property type="entry name" value="Immunoglobulins"/>
    <property type="match status" value="1"/>
</dbReference>
<feature type="domain" description="Histidine kinase" evidence="9">
    <location>
        <begin position="852"/>
        <end position="1079"/>
    </location>
</feature>
<evidence type="ECO:0000256" key="5">
    <source>
        <dbReference type="ARBA" id="ARBA00023125"/>
    </source>
</evidence>
<dbReference type="Pfam" id="PF00072">
    <property type="entry name" value="Response_reg"/>
    <property type="match status" value="1"/>
</dbReference>
<evidence type="ECO:0000313" key="11">
    <source>
        <dbReference type="EMBL" id="KAA9350011.1"/>
    </source>
</evidence>
<dbReference type="Gene3D" id="3.30.565.10">
    <property type="entry name" value="Histidine kinase-like ATPase, C-terminal domain"/>
    <property type="match status" value="1"/>
</dbReference>
<dbReference type="InterPro" id="IPR018062">
    <property type="entry name" value="HTH_AraC-typ_CS"/>
</dbReference>
<dbReference type="PROSITE" id="PS50109">
    <property type="entry name" value="HIS_KIN"/>
    <property type="match status" value="1"/>
</dbReference>
<dbReference type="SMART" id="SM00387">
    <property type="entry name" value="HATPase_c"/>
    <property type="match status" value="1"/>
</dbReference>
<evidence type="ECO:0000259" key="8">
    <source>
        <dbReference type="PROSITE" id="PS01124"/>
    </source>
</evidence>
<dbReference type="SUPFAM" id="SSF46689">
    <property type="entry name" value="Homeodomain-like"/>
    <property type="match status" value="1"/>
</dbReference>
<evidence type="ECO:0000256" key="3">
    <source>
        <dbReference type="ARBA" id="ARBA00022553"/>
    </source>
</evidence>
<dbReference type="InterPro" id="IPR013783">
    <property type="entry name" value="Ig-like_fold"/>
</dbReference>
<dbReference type="Pfam" id="PF12833">
    <property type="entry name" value="HTH_18"/>
    <property type="match status" value="1"/>
</dbReference>
<evidence type="ECO:0000259" key="10">
    <source>
        <dbReference type="PROSITE" id="PS50110"/>
    </source>
</evidence>
<dbReference type="PANTHER" id="PTHR43547">
    <property type="entry name" value="TWO-COMPONENT HISTIDINE KINASE"/>
    <property type="match status" value="1"/>
</dbReference>
<dbReference type="Proteomes" id="UP000326344">
    <property type="component" value="Unassembled WGS sequence"/>
</dbReference>
<dbReference type="FunFam" id="1.10.287.130:FF:000045">
    <property type="entry name" value="Two-component system sensor histidine kinase/response regulator"/>
    <property type="match status" value="1"/>
</dbReference>
<dbReference type="InterPro" id="IPR036890">
    <property type="entry name" value="HATPase_C_sf"/>
</dbReference>
<evidence type="ECO:0000256" key="6">
    <source>
        <dbReference type="ARBA" id="ARBA00023163"/>
    </source>
</evidence>
<dbReference type="CDD" id="cd00075">
    <property type="entry name" value="HATPase"/>
    <property type="match status" value="1"/>
</dbReference>
<dbReference type="InterPro" id="IPR003661">
    <property type="entry name" value="HisK_dim/P_dom"/>
</dbReference>
<dbReference type="SMART" id="SM00342">
    <property type="entry name" value="HTH_ARAC"/>
    <property type="match status" value="1"/>
</dbReference>
<keyword evidence="12" id="KW-1185">Reference proteome</keyword>
<dbReference type="PANTHER" id="PTHR43547:SF2">
    <property type="entry name" value="HYBRID SIGNAL TRANSDUCTION HISTIDINE KINASE C"/>
    <property type="match status" value="1"/>
</dbReference>
<dbReference type="InterPro" id="IPR005467">
    <property type="entry name" value="His_kinase_dom"/>
</dbReference>
<dbReference type="InterPro" id="IPR011006">
    <property type="entry name" value="CheY-like_superfamily"/>
</dbReference>
<dbReference type="InterPro" id="IPR036097">
    <property type="entry name" value="HisK_dim/P_sf"/>
</dbReference>
<dbReference type="PROSITE" id="PS00041">
    <property type="entry name" value="HTH_ARAC_FAMILY_1"/>
    <property type="match status" value="1"/>
</dbReference>
<dbReference type="EMBL" id="VTWS01000005">
    <property type="protein sequence ID" value="KAA9350011.1"/>
    <property type="molecule type" value="Genomic_DNA"/>
</dbReference>
<dbReference type="InterPro" id="IPR004358">
    <property type="entry name" value="Sig_transdc_His_kin-like_C"/>
</dbReference>
<evidence type="ECO:0000256" key="4">
    <source>
        <dbReference type="ARBA" id="ARBA00023015"/>
    </source>
</evidence>
<comment type="caution">
    <text evidence="11">The sequence shown here is derived from an EMBL/GenBank/DDBJ whole genome shotgun (WGS) entry which is preliminary data.</text>
</comment>
<name>A0A5N1JBZ9_9BACT</name>
<dbReference type="FunFam" id="2.60.40.10:FF:000791">
    <property type="entry name" value="Two-component system sensor histidine kinase/response regulator"/>
    <property type="match status" value="1"/>
</dbReference>
<dbReference type="GO" id="GO:0043565">
    <property type="term" value="F:sequence-specific DNA binding"/>
    <property type="evidence" value="ECO:0007669"/>
    <property type="project" value="InterPro"/>
</dbReference>
<dbReference type="InterPro" id="IPR015943">
    <property type="entry name" value="WD40/YVTN_repeat-like_dom_sf"/>
</dbReference>
<dbReference type="PROSITE" id="PS50110">
    <property type="entry name" value="RESPONSE_REGULATORY"/>
    <property type="match status" value="1"/>
</dbReference>
<dbReference type="InterPro" id="IPR011123">
    <property type="entry name" value="Y_Y_Y"/>
</dbReference>
<keyword evidence="5" id="KW-0238">DNA-binding</keyword>
<organism evidence="11 12">
    <name type="scientific">Larkinella humicola</name>
    <dbReference type="NCBI Taxonomy" id="2607654"/>
    <lineage>
        <taxon>Bacteria</taxon>
        <taxon>Pseudomonadati</taxon>
        <taxon>Bacteroidota</taxon>
        <taxon>Cytophagia</taxon>
        <taxon>Cytophagales</taxon>
        <taxon>Spirosomataceae</taxon>
        <taxon>Larkinella</taxon>
    </lineage>
</organism>
<dbReference type="Pfam" id="PF02518">
    <property type="entry name" value="HATPase_c"/>
    <property type="match status" value="1"/>
</dbReference>